<protein>
    <recommendedName>
        <fullName evidence="6">RING-CH-type domain-containing protein</fullName>
    </recommendedName>
</protein>
<dbReference type="Gene3D" id="3.30.40.10">
    <property type="entry name" value="Zinc/RING finger domain, C3HC4 (zinc finger)"/>
    <property type="match status" value="1"/>
</dbReference>
<keyword evidence="8" id="KW-1185">Reference proteome</keyword>
<dbReference type="InterPro" id="IPR011016">
    <property type="entry name" value="Znf_RING-CH"/>
</dbReference>
<dbReference type="Proteomes" id="UP001459277">
    <property type="component" value="Unassembled WGS sequence"/>
</dbReference>
<proteinExistence type="predicted"/>
<evidence type="ECO:0000256" key="1">
    <source>
        <dbReference type="ARBA" id="ARBA00022723"/>
    </source>
</evidence>
<feature type="domain" description="RING-CH-type" evidence="6">
    <location>
        <begin position="172"/>
        <end position="252"/>
    </location>
</feature>
<feature type="region of interest" description="Disordered" evidence="4">
    <location>
        <begin position="1"/>
        <end position="26"/>
    </location>
</feature>
<feature type="transmembrane region" description="Helical" evidence="5">
    <location>
        <begin position="289"/>
        <end position="307"/>
    </location>
</feature>
<keyword evidence="3" id="KW-0862">Zinc</keyword>
<evidence type="ECO:0000256" key="3">
    <source>
        <dbReference type="ARBA" id="ARBA00022833"/>
    </source>
</evidence>
<feature type="compositionally biased region" description="Basic and acidic residues" evidence="4">
    <location>
        <begin position="1"/>
        <end position="10"/>
    </location>
</feature>
<evidence type="ECO:0000256" key="5">
    <source>
        <dbReference type="SAM" id="Phobius"/>
    </source>
</evidence>
<keyword evidence="1" id="KW-0479">Metal-binding</keyword>
<accession>A0AAW2DQ73</accession>
<dbReference type="SMART" id="SM00744">
    <property type="entry name" value="RINGv"/>
    <property type="match status" value="1"/>
</dbReference>
<dbReference type="AlphaFoldDB" id="A0AAW2DQ73"/>
<name>A0AAW2DQ73_9ROSI</name>
<organism evidence="7 8">
    <name type="scientific">Lithocarpus litseifolius</name>
    <dbReference type="NCBI Taxonomy" id="425828"/>
    <lineage>
        <taxon>Eukaryota</taxon>
        <taxon>Viridiplantae</taxon>
        <taxon>Streptophyta</taxon>
        <taxon>Embryophyta</taxon>
        <taxon>Tracheophyta</taxon>
        <taxon>Spermatophyta</taxon>
        <taxon>Magnoliopsida</taxon>
        <taxon>eudicotyledons</taxon>
        <taxon>Gunneridae</taxon>
        <taxon>Pentapetalae</taxon>
        <taxon>rosids</taxon>
        <taxon>fabids</taxon>
        <taxon>Fagales</taxon>
        <taxon>Fagaceae</taxon>
        <taxon>Lithocarpus</taxon>
    </lineage>
</organism>
<keyword evidence="2" id="KW-0863">Zinc-finger</keyword>
<keyword evidence="5" id="KW-0472">Membrane</keyword>
<dbReference type="EMBL" id="JAZDWU010000002">
    <property type="protein sequence ID" value="KAL0011365.1"/>
    <property type="molecule type" value="Genomic_DNA"/>
</dbReference>
<reference evidence="7 8" key="1">
    <citation type="submission" date="2024-01" db="EMBL/GenBank/DDBJ databases">
        <title>A telomere-to-telomere, gap-free genome of sweet tea (Lithocarpus litseifolius).</title>
        <authorList>
            <person name="Zhou J."/>
        </authorList>
    </citation>
    <scope>NUCLEOTIDE SEQUENCE [LARGE SCALE GENOMIC DNA]</scope>
    <source>
        <strain evidence="7">Zhou-2022a</strain>
        <tissue evidence="7">Leaf</tissue>
    </source>
</reference>
<dbReference type="InterPro" id="IPR013083">
    <property type="entry name" value="Znf_RING/FYVE/PHD"/>
</dbReference>
<comment type="caution">
    <text evidence="7">The sequence shown here is derived from an EMBL/GenBank/DDBJ whole genome shotgun (WGS) entry which is preliminary data.</text>
</comment>
<evidence type="ECO:0000259" key="6">
    <source>
        <dbReference type="PROSITE" id="PS51292"/>
    </source>
</evidence>
<dbReference type="SUPFAM" id="SSF57850">
    <property type="entry name" value="RING/U-box"/>
    <property type="match status" value="1"/>
</dbReference>
<evidence type="ECO:0000256" key="4">
    <source>
        <dbReference type="SAM" id="MobiDB-lite"/>
    </source>
</evidence>
<gene>
    <name evidence="7" type="ORF">SO802_006473</name>
</gene>
<sequence>MDQEEGKVPGRFDPGTSMKNPRSLGNGVVSEAVNLVDSEERDTVCGSNENKSLAVLGGDLGLSEVQIKGHEQVLNLGVIDRGGGSEVLSRVDQVTSETSSNSVGGAASETVVVINSDEALRVSRDEKGSGAKSNELGSSKVSTKEVKKRVFELEKSSCVIDVKCGSGKGFAENWDGERVCRICHLSSEQSSDATTSQSLTDNATTSTMEDLIQLGCGCKDELGIAHNQCAEAWFKLRGNRLCEICGEIAKNITGIGDNGFMEEWNESRYIGVSSNSSDRGGGCWRGQPFCNFLMACLVIAFVLPWFFRVNMF</sequence>
<dbReference type="GO" id="GO:0008270">
    <property type="term" value="F:zinc ion binding"/>
    <property type="evidence" value="ECO:0007669"/>
    <property type="project" value="UniProtKB-KW"/>
</dbReference>
<dbReference type="PANTHER" id="PTHR46214:SF8">
    <property type="entry name" value="RING_FYVE_PHD ZINC FINGER SUPERFAMILY PROTEIN"/>
    <property type="match status" value="1"/>
</dbReference>
<dbReference type="PANTHER" id="PTHR46214">
    <property type="entry name" value="ZINC FINGER, RING-CH-TYPE"/>
    <property type="match status" value="1"/>
</dbReference>
<keyword evidence="5" id="KW-1133">Transmembrane helix</keyword>
<evidence type="ECO:0000313" key="7">
    <source>
        <dbReference type="EMBL" id="KAL0011365.1"/>
    </source>
</evidence>
<dbReference type="PROSITE" id="PS51292">
    <property type="entry name" value="ZF_RING_CH"/>
    <property type="match status" value="1"/>
</dbReference>
<evidence type="ECO:0000313" key="8">
    <source>
        <dbReference type="Proteomes" id="UP001459277"/>
    </source>
</evidence>
<dbReference type="Pfam" id="PF12906">
    <property type="entry name" value="RINGv"/>
    <property type="match status" value="1"/>
</dbReference>
<evidence type="ECO:0000256" key="2">
    <source>
        <dbReference type="ARBA" id="ARBA00022771"/>
    </source>
</evidence>
<keyword evidence="5" id="KW-0812">Transmembrane</keyword>